<feature type="region of interest" description="Disordered" evidence="7">
    <location>
        <begin position="94"/>
        <end position="149"/>
    </location>
</feature>
<protein>
    <recommendedName>
        <fullName evidence="6">Nuclear transcription factor Y subunit</fullName>
    </recommendedName>
</protein>
<evidence type="ECO:0000256" key="2">
    <source>
        <dbReference type="ARBA" id="ARBA00023015"/>
    </source>
</evidence>
<comment type="similarity">
    <text evidence="6">Belongs to the NFYA/HAP2 subunit family.</text>
</comment>
<comment type="function">
    <text evidence="6">Component of the sequence-specific heterotrimeric transcription factor (NF-Y) which specifically recognizes a 5'-CCAAT-3' box motif found in the promoters of its target genes.</text>
</comment>
<dbReference type="Pfam" id="PF02045">
    <property type="entry name" value="CBFB_NFYA"/>
    <property type="match status" value="1"/>
</dbReference>
<comment type="subcellular location">
    <subcellularLocation>
        <location evidence="1 6">Nucleus</location>
    </subcellularLocation>
</comment>
<dbReference type="GO" id="GO:0005634">
    <property type="term" value="C:nucleus"/>
    <property type="evidence" value="ECO:0007669"/>
    <property type="project" value="UniProtKB-SubCell"/>
</dbReference>
<accession>A0AAV8V3D2</accession>
<organism evidence="8 9">
    <name type="scientific">Rhodosorus marinus</name>
    <dbReference type="NCBI Taxonomy" id="101924"/>
    <lineage>
        <taxon>Eukaryota</taxon>
        <taxon>Rhodophyta</taxon>
        <taxon>Stylonematophyceae</taxon>
        <taxon>Stylonematales</taxon>
        <taxon>Stylonemataceae</taxon>
        <taxon>Rhodosorus</taxon>
    </lineage>
</organism>
<dbReference type="InterPro" id="IPR001289">
    <property type="entry name" value="NFYA"/>
</dbReference>
<keyword evidence="5 6" id="KW-0539">Nucleus</keyword>
<dbReference type="Proteomes" id="UP001157974">
    <property type="component" value="Unassembled WGS sequence"/>
</dbReference>
<dbReference type="PANTHER" id="PTHR12632">
    <property type="entry name" value="TRANSCRIPTION FACTOR NF-Y ALPHA-RELATED"/>
    <property type="match status" value="1"/>
</dbReference>
<dbReference type="Gene3D" id="6.10.250.2430">
    <property type="match status" value="1"/>
</dbReference>
<name>A0AAV8V3D2_9RHOD</name>
<comment type="subunit">
    <text evidence="6">Heterotrimer.</text>
</comment>
<dbReference type="EMBL" id="JAMWBK010000002">
    <property type="protein sequence ID" value="KAJ8908177.1"/>
    <property type="molecule type" value="Genomic_DNA"/>
</dbReference>
<gene>
    <name evidence="8" type="ORF">NDN08_008271</name>
</gene>
<dbReference type="PROSITE" id="PS51152">
    <property type="entry name" value="NFYA_HAP2_2"/>
    <property type="match status" value="1"/>
</dbReference>
<proteinExistence type="inferred from homology"/>
<reference evidence="8 9" key="1">
    <citation type="journal article" date="2023" name="Nat. Commun.">
        <title>Origin of minicircular mitochondrial genomes in red algae.</title>
        <authorList>
            <person name="Lee Y."/>
            <person name="Cho C.H."/>
            <person name="Lee Y.M."/>
            <person name="Park S.I."/>
            <person name="Yang J.H."/>
            <person name="West J.A."/>
            <person name="Bhattacharya D."/>
            <person name="Yoon H.S."/>
        </authorList>
    </citation>
    <scope>NUCLEOTIDE SEQUENCE [LARGE SCALE GENOMIC DNA]</scope>
    <source>
        <strain evidence="8 9">CCMP1338</strain>
        <tissue evidence="8">Whole cell</tissue>
    </source>
</reference>
<dbReference type="AlphaFoldDB" id="A0AAV8V3D2"/>
<feature type="compositionally biased region" description="Basic and acidic residues" evidence="7">
    <location>
        <begin position="139"/>
        <end position="149"/>
    </location>
</feature>
<dbReference type="SMART" id="SM00521">
    <property type="entry name" value="CBF"/>
    <property type="match status" value="1"/>
</dbReference>
<evidence type="ECO:0000256" key="7">
    <source>
        <dbReference type="SAM" id="MobiDB-lite"/>
    </source>
</evidence>
<keyword evidence="3 6" id="KW-0238">DNA-binding</keyword>
<comment type="caution">
    <text evidence="8">The sequence shown here is derived from an EMBL/GenBank/DDBJ whole genome shotgun (WGS) entry which is preliminary data.</text>
</comment>
<keyword evidence="9" id="KW-1185">Reference proteome</keyword>
<feature type="compositionally biased region" description="Basic residues" evidence="7">
    <location>
        <begin position="108"/>
        <end position="126"/>
    </location>
</feature>
<dbReference type="GO" id="GO:0003700">
    <property type="term" value="F:DNA-binding transcription factor activity"/>
    <property type="evidence" value="ECO:0007669"/>
    <property type="project" value="UniProtKB-UniRule"/>
</dbReference>
<evidence type="ECO:0000313" key="9">
    <source>
        <dbReference type="Proteomes" id="UP001157974"/>
    </source>
</evidence>
<dbReference type="PRINTS" id="PR00616">
    <property type="entry name" value="CCAATSUBUNTB"/>
</dbReference>
<keyword evidence="4 6" id="KW-0804">Transcription</keyword>
<evidence type="ECO:0000256" key="3">
    <source>
        <dbReference type="ARBA" id="ARBA00023125"/>
    </source>
</evidence>
<sequence>MNSVQAGTFVNVGQIPSGVLGGAAGGAEARGADGVHVGAGMQGGYVNTAGIGGVGVMHPSHVTMMPQYYTPPAADDQPVYVNAKQYHRILKRREARKRKYGDEDVHASRNRRKQYIHESRHRHAMNRQRGAGGRFLSLKSDDPKMKRGK</sequence>
<keyword evidence="2 6" id="KW-0805">Transcription regulation</keyword>
<evidence type="ECO:0000256" key="5">
    <source>
        <dbReference type="ARBA" id="ARBA00023242"/>
    </source>
</evidence>
<evidence type="ECO:0000313" key="8">
    <source>
        <dbReference type="EMBL" id="KAJ8908177.1"/>
    </source>
</evidence>
<dbReference type="GO" id="GO:0003677">
    <property type="term" value="F:DNA binding"/>
    <property type="evidence" value="ECO:0007669"/>
    <property type="project" value="UniProtKB-KW"/>
</dbReference>
<evidence type="ECO:0000256" key="1">
    <source>
        <dbReference type="ARBA" id="ARBA00004123"/>
    </source>
</evidence>
<evidence type="ECO:0000256" key="6">
    <source>
        <dbReference type="RuleBase" id="RU367155"/>
    </source>
</evidence>
<evidence type="ECO:0000256" key="4">
    <source>
        <dbReference type="ARBA" id="ARBA00023163"/>
    </source>
</evidence>